<dbReference type="GO" id="GO:0016020">
    <property type="term" value="C:membrane"/>
    <property type="evidence" value="ECO:0007669"/>
    <property type="project" value="UniProtKB-SubCell"/>
</dbReference>
<dbReference type="Gene3D" id="3.30.590.10">
    <property type="entry name" value="Glutamine synthetase/guanido kinase, catalytic domain"/>
    <property type="match status" value="1"/>
</dbReference>
<feature type="transmembrane region" description="Helical" evidence="8">
    <location>
        <begin position="1135"/>
        <end position="1154"/>
    </location>
</feature>
<dbReference type="Proteomes" id="UP001178507">
    <property type="component" value="Unassembled WGS sequence"/>
</dbReference>
<dbReference type="Pfam" id="PF00520">
    <property type="entry name" value="Ion_trans"/>
    <property type="match status" value="2"/>
</dbReference>
<dbReference type="Gene3D" id="1.20.120.1560">
    <property type="match status" value="1"/>
</dbReference>
<evidence type="ECO:0000256" key="2">
    <source>
        <dbReference type="ARBA" id="ARBA00022692"/>
    </source>
</evidence>
<feature type="transmembrane region" description="Helical" evidence="8">
    <location>
        <begin position="1166"/>
        <end position="1186"/>
    </location>
</feature>
<dbReference type="InterPro" id="IPR008146">
    <property type="entry name" value="Gln_synth_cat_dom"/>
</dbReference>
<dbReference type="SUPFAM" id="SSF81324">
    <property type="entry name" value="Voltage-gated potassium channels"/>
    <property type="match status" value="2"/>
</dbReference>
<dbReference type="Pfam" id="PF12437">
    <property type="entry name" value="GSIII_N"/>
    <property type="match status" value="1"/>
</dbReference>
<feature type="transmembrane region" description="Helical" evidence="8">
    <location>
        <begin position="917"/>
        <end position="940"/>
    </location>
</feature>
<accession>A0AA36ICL4</accession>
<dbReference type="Gene3D" id="1.10.287.70">
    <property type="match status" value="2"/>
</dbReference>
<comment type="similarity">
    <text evidence="5 6">Belongs to the glutamine synthetase family.</text>
</comment>
<evidence type="ECO:0000256" key="8">
    <source>
        <dbReference type="SAM" id="Phobius"/>
    </source>
</evidence>
<dbReference type="InterPro" id="IPR040577">
    <property type="entry name" value="Gln-synt_C"/>
</dbReference>
<gene>
    <name evidence="10" type="ORF">EVOR1521_LOCUS11192</name>
</gene>
<name>A0AA36ICL4_9DINO</name>
<dbReference type="InterPro" id="IPR052725">
    <property type="entry name" value="GS_Type-3"/>
</dbReference>
<dbReference type="InterPro" id="IPR003280">
    <property type="entry name" value="2pore_dom_K_chnl"/>
</dbReference>
<feature type="transmembrane region" description="Helical" evidence="8">
    <location>
        <begin position="1367"/>
        <end position="1391"/>
    </location>
</feature>
<feature type="region of interest" description="Disordered" evidence="7">
    <location>
        <begin position="754"/>
        <end position="782"/>
    </location>
</feature>
<dbReference type="SUPFAM" id="SSF55931">
    <property type="entry name" value="Glutamine synthetase/guanido kinase"/>
    <property type="match status" value="1"/>
</dbReference>
<dbReference type="Pfam" id="PF00120">
    <property type="entry name" value="Gln-synt_C"/>
    <property type="match status" value="1"/>
</dbReference>
<dbReference type="Pfam" id="PF18318">
    <property type="entry name" value="Gln-synt_C-ter"/>
    <property type="match status" value="1"/>
</dbReference>
<evidence type="ECO:0000256" key="3">
    <source>
        <dbReference type="ARBA" id="ARBA00022989"/>
    </source>
</evidence>
<feature type="domain" description="GS catalytic" evidence="9">
    <location>
        <begin position="169"/>
        <end position="598"/>
    </location>
</feature>
<dbReference type="PRINTS" id="PR00169">
    <property type="entry name" value="KCHANNEL"/>
</dbReference>
<dbReference type="SMART" id="SM01230">
    <property type="entry name" value="Gln-synt_C"/>
    <property type="match status" value="1"/>
</dbReference>
<dbReference type="PANTHER" id="PTHR42974:SF1">
    <property type="entry name" value="TYPE-3 GLUTAMINE SYNTHETASE"/>
    <property type="match status" value="1"/>
</dbReference>
<feature type="transmembrane region" description="Helical" evidence="8">
    <location>
        <begin position="1509"/>
        <end position="1533"/>
    </location>
</feature>
<organism evidence="10 11">
    <name type="scientific">Effrenium voratum</name>
    <dbReference type="NCBI Taxonomy" id="2562239"/>
    <lineage>
        <taxon>Eukaryota</taxon>
        <taxon>Sar</taxon>
        <taxon>Alveolata</taxon>
        <taxon>Dinophyceae</taxon>
        <taxon>Suessiales</taxon>
        <taxon>Symbiodiniaceae</taxon>
        <taxon>Effrenium</taxon>
    </lineage>
</organism>
<evidence type="ECO:0000313" key="10">
    <source>
        <dbReference type="EMBL" id="CAJ1384296.1"/>
    </source>
</evidence>
<feature type="transmembrane region" description="Helical" evidence="8">
    <location>
        <begin position="1307"/>
        <end position="1325"/>
    </location>
</feature>
<keyword evidence="3 8" id="KW-1133">Transmembrane helix</keyword>
<evidence type="ECO:0000256" key="7">
    <source>
        <dbReference type="SAM" id="MobiDB-lite"/>
    </source>
</evidence>
<comment type="caution">
    <text evidence="10">The sequence shown here is derived from an EMBL/GenBank/DDBJ whole genome shotgun (WGS) entry which is preliminary data.</text>
</comment>
<feature type="transmembrane region" description="Helical" evidence="8">
    <location>
        <begin position="1419"/>
        <end position="1444"/>
    </location>
</feature>
<sequence>MADALTSLGKAMFDDVMMAEKLPSAVVQRFNECLITGAPTPEDDQKVIADTMFAWARELGAIDFAHWFFPMRGGGGAVGGMLGAFKKDTLIDLEFGSKFVTKPMKACLPHERLFQGETDGSSFPNGGLRVTHSAAAFTTWDRASPPFVLDQCLYIPCAFVTHFGKCIDEKTPLLRSMDAVKLSGLRLLKAIGIGTDAKTMFSYLGWEQEFFVLSAESYKARPDLVNTGRTLFGKLPTRHQQGDLNYFQPVPGKVAELLDLVAAEMLKVGCPMAVKHNEVAPGQHEMSPVFRAANVSCDSNVLFMEVMNREAAKLGLQVLFHEKPFAGINGSGKHANWSIGTDTGLNFFYPGKTEAGAKLYVTAIACLAYGLAQYNEMVRCTVAHSGNDHRLGAQEAPPAIISLYPGQGFEQHVESIVAGGELLGYKAEKKKQETGCSAAMHIEANVEDRNRTAPFPFCGNRFEFRAVGSSQNCCLPVMVCNAVMSAGMAELASKIEGGKSHRDAVAEMYKENKHVIFTGNGYSAEWPIEASKRGLPNLNTTPKAVATWNSDKNKKLFETLKIYSAEETDARQEVMYENYISSLCCEVETMIQMVETGFLPACAKDLEKYKGFEKLGGKRKETYEAIVEQLEKLKAAYEKRPHSGLPAEAGYLCDTMKPLMVALRAAVDKAEGVMEAGLYPYPTYENMIYGRSMAEKGKLTVVSIESGPRLSQSEPEVADALRNQQAQLEIWLEDQEKRWQEQLAEVERLFRETLDISPPRREEPEEPKASPRDERPAQGHATPMAILPGIPDEAARCDGNVGEASRKTAISPDEVPSQPGPETPSKEAPICCPPGALDGHFQWLAHSLDEWSFQQDIHWEQAYSRLKRLKRAYEAKQKVDEVALELERPQMVHCIPPKEEGSVPRRIFKLFEKSESYVLGTIISAVMVTTIIVSTVTFVLESMPEFQQRPARCQELFEQQLPLTVEACEPVPLNIFSYVEAVCIVIFTIEYLARLCTSYTEPKYGDTGCTRVCRYARTVLNLIDLAAILPFYMNLILGDAVVAFRMLRLMRVLRLLKLAKHHPGIQLCVEATLASGLPLAILMFFNIIFGVIFASVIFYFEGSDYSVAPEFTNGTFPTGAFVRKDPEGVDILTPFRSIPVALWWVFTTTTTVGYGDMAPTSHIGRAVGVLCFYTGIIFLALPIGVLSSNFEAAYARHLDRRRKNAPKLLEVAEHLMPQNSKRVSMFYQLSRSDTQSTMRSTTRTIFKILNDPSSGLMAKLSSYLLTVVIMLTTVTMCLESMPEFSHTPPACASELTVENCRPKPDRVFYNIEFVCLLIFTIDYVLRIATAHAMSARELGVQYVGERSVPAWKATWRYTVQWLNLVDLFAIVPFYLELAGLKLGSSAVIRVLRLIRIFRLLKSPKMRNCVDMIVDIVKDALPGIISVFSLTVLMCVLLASCIWFAEGTHYSVDHFQEAHPLGVYIRPTMMGYDVEISPFRSILHSFWWFFTTATTVGYGDDFPTTTLGRMVAVCTFYTGVVLMAIMLTIVGGAFQNHYPEWTRHNRRESQMGLD</sequence>
<comment type="subcellular location">
    <subcellularLocation>
        <location evidence="1">Membrane</location>
        <topology evidence="1">Multi-pass membrane protein</topology>
    </subcellularLocation>
</comment>
<keyword evidence="2 8" id="KW-0812">Transmembrane</keyword>
<keyword evidence="4 8" id="KW-0472">Membrane</keyword>
<protein>
    <recommendedName>
        <fullName evidence="9">GS catalytic domain-containing protein</fullName>
    </recommendedName>
</protein>
<dbReference type="PROSITE" id="PS00181">
    <property type="entry name" value="GLNA_ATP"/>
    <property type="match status" value="1"/>
</dbReference>
<dbReference type="PANTHER" id="PTHR42974">
    <property type="entry name" value="GLUTAMINE SYNTHETASE"/>
    <property type="match status" value="1"/>
</dbReference>
<evidence type="ECO:0000313" key="11">
    <source>
        <dbReference type="Proteomes" id="UP001178507"/>
    </source>
</evidence>
<evidence type="ECO:0000256" key="5">
    <source>
        <dbReference type="PROSITE-ProRule" id="PRU01331"/>
    </source>
</evidence>
<dbReference type="Gene3D" id="1.20.120.350">
    <property type="entry name" value="Voltage-gated potassium channels. Chain C"/>
    <property type="match status" value="2"/>
</dbReference>
<dbReference type="InterPro" id="IPR027359">
    <property type="entry name" value="Volt_channel_dom_sf"/>
</dbReference>
<feature type="transmembrane region" description="Helical" evidence="8">
    <location>
        <begin position="1025"/>
        <end position="1047"/>
    </location>
</feature>
<proteinExistence type="inferred from homology"/>
<dbReference type="PRINTS" id="PR01333">
    <property type="entry name" value="2POREKCHANEL"/>
</dbReference>
<feature type="region of interest" description="Disordered" evidence="7">
    <location>
        <begin position="796"/>
        <end position="827"/>
    </location>
</feature>
<evidence type="ECO:0000259" key="9">
    <source>
        <dbReference type="PROSITE" id="PS51987"/>
    </source>
</evidence>
<dbReference type="InterPro" id="IPR022147">
    <property type="entry name" value="GSIII_N"/>
</dbReference>
<dbReference type="GO" id="GO:0005267">
    <property type="term" value="F:potassium channel activity"/>
    <property type="evidence" value="ECO:0007669"/>
    <property type="project" value="InterPro"/>
</dbReference>
<dbReference type="PROSITE" id="PS51987">
    <property type="entry name" value="GS_CATALYTIC"/>
    <property type="match status" value="1"/>
</dbReference>
<dbReference type="InterPro" id="IPR005821">
    <property type="entry name" value="Ion_trans_dom"/>
</dbReference>
<keyword evidence="11" id="KW-1185">Reference proteome</keyword>
<dbReference type="EMBL" id="CAUJNA010001112">
    <property type="protein sequence ID" value="CAJ1384296.1"/>
    <property type="molecule type" value="Genomic_DNA"/>
</dbReference>
<dbReference type="InterPro" id="IPR014746">
    <property type="entry name" value="Gln_synth/guanido_kin_cat_dom"/>
</dbReference>
<feature type="transmembrane region" description="Helical" evidence="8">
    <location>
        <begin position="1067"/>
        <end position="1100"/>
    </location>
</feature>
<feature type="compositionally biased region" description="Basic and acidic residues" evidence="7">
    <location>
        <begin position="754"/>
        <end position="777"/>
    </location>
</feature>
<evidence type="ECO:0000256" key="6">
    <source>
        <dbReference type="RuleBase" id="RU000384"/>
    </source>
</evidence>
<evidence type="ECO:0000256" key="1">
    <source>
        <dbReference type="ARBA" id="ARBA00004141"/>
    </source>
</evidence>
<evidence type="ECO:0000256" key="4">
    <source>
        <dbReference type="ARBA" id="ARBA00023136"/>
    </source>
</evidence>
<dbReference type="InterPro" id="IPR027303">
    <property type="entry name" value="Gln_synth_gly_rich_site"/>
</dbReference>
<reference evidence="10" key="1">
    <citation type="submission" date="2023-08" db="EMBL/GenBank/DDBJ databases">
        <authorList>
            <person name="Chen Y."/>
            <person name="Shah S."/>
            <person name="Dougan E. K."/>
            <person name="Thang M."/>
            <person name="Chan C."/>
        </authorList>
    </citation>
    <scope>NUCLEOTIDE SEQUENCE</scope>
</reference>
<dbReference type="GO" id="GO:0004356">
    <property type="term" value="F:glutamine synthetase activity"/>
    <property type="evidence" value="ECO:0007669"/>
    <property type="project" value="InterPro"/>
</dbReference>